<dbReference type="EMBL" id="JBHSIW010000002">
    <property type="protein sequence ID" value="MFC4901964.1"/>
    <property type="molecule type" value="Genomic_DNA"/>
</dbReference>
<dbReference type="Proteomes" id="UP001595797">
    <property type="component" value="Unassembled WGS sequence"/>
</dbReference>
<evidence type="ECO:0000256" key="4">
    <source>
        <dbReference type="ARBA" id="ARBA00022692"/>
    </source>
</evidence>
<proteinExistence type="predicted"/>
<dbReference type="InterPro" id="IPR005829">
    <property type="entry name" value="Sugar_transporter_CS"/>
</dbReference>
<organism evidence="11 12">
    <name type="scientific">Kocuria oceani</name>
    <dbReference type="NCBI Taxonomy" id="988827"/>
    <lineage>
        <taxon>Bacteria</taxon>
        <taxon>Bacillati</taxon>
        <taxon>Actinomycetota</taxon>
        <taxon>Actinomycetes</taxon>
        <taxon>Micrococcales</taxon>
        <taxon>Micrococcaceae</taxon>
        <taxon>Kocuria</taxon>
    </lineage>
</organism>
<feature type="transmembrane region" description="Helical" evidence="9">
    <location>
        <begin position="355"/>
        <end position="377"/>
    </location>
</feature>
<feature type="transmembrane region" description="Helical" evidence="9">
    <location>
        <begin position="263"/>
        <end position="284"/>
    </location>
</feature>
<feature type="transmembrane region" description="Helical" evidence="9">
    <location>
        <begin position="304"/>
        <end position="322"/>
    </location>
</feature>
<comment type="subcellular location">
    <subcellularLocation>
        <location evidence="1">Cell membrane</location>
        <topology evidence="1">Multi-pass membrane protein</topology>
    </subcellularLocation>
</comment>
<evidence type="ECO:0000256" key="5">
    <source>
        <dbReference type="ARBA" id="ARBA00022847"/>
    </source>
</evidence>
<dbReference type="InterPro" id="IPR036259">
    <property type="entry name" value="MFS_trans_sf"/>
</dbReference>
<feature type="domain" description="Major facilitator superfamily (MFS) profile" evidence="10">
    <location>
        <begin position="30"/>
        <end position="444"/>
    </location>
</feature>
<dbReference type="SUPFAM" id="SSF103473">
    <property type="entry name" value="MFS general substrate transporter"/>
    <property type="match status" value="1"/>
</dbReference>
<feature type="transmembrane region" description="Helical" evidence="9">
    <location>
        <begin position="126"/>
        <end position="145"/>
    </location>
</feature>
<keyword evidence="2" id="KW-0813">Transport</keyword>
<accession>A0ABV9TEH6</accession>
<feature type="transmembrane region" description="Helical" evidence="9">
    <location>
        <begin position="329"/>
        <end position="349"/>
    </location>
</feature>
<keyword evidence="5" id="KW-0769">Symport</keyword>
<dbReference type="PROSITE" id="PS50850">
    <property type="entry name" value="MFS"/>
    <property type="match status" value="1"/>
</dbReference>
<feature type="transmembrane region" description="Helical" evidence="9">
    <location>
        <begin position="202"/>
        <end position="221"/>
    </location>
</feature>
<comment type="caution">
    <text evidence="11">The sequence shown here is derived from an EMBL/GenBank/DDBJ whole genome shotgun (WGS) entry which is preliminary data.</text>
</comment>
<dbReference type="InterPro" id="IPR005828">
    <property type="entry name" value="MFS_sugar_transport-like"/>
</dbReference>
<feature type="region of interest" description="Disordered" evidence="8">
    <location>
        <begin position="1"/>
        <end position="20"/>
    </location>
</feature>
<keyword evidence="7 9" id="KW-0472">Membrane</keyword>
<feature type="transmembrane region" description="Helical" evidence="9">
    <location>
        <begin position="102"/>
        <end position="120"/>
    </location>
</feature>
<dbReference type="InterPro" id="IPR020846">
    <property type="entry name" value="MFS_dom"/>
</dbReference>
<dbReference type="PANTHER" id="PTHR43528">
    <property type="entry name" value="ALPHA-KETOGLUTARATE PERMEASE"/>
    <property type="match status" value="1"/>
</dbReference>
<keyword evidence="3" id="KW-1003">Cell membrane</keyword>
<evidence type="ECO:0000256" key="7">
    <source>
        <dbReference type="ARBA" id="ARBA00023136"/>
    </source>
</evidence>
<dbReference type="Gene3D" id="1.20.1250.20">
    <property type="entry name" value="MFS general substrate transporter like domains"/>
    <property type="match status" value="2"/>
</dbReference>
<gene>
    <name evidence="11" type="ORF">ACFPCS_00085</name>
</gene>
<evidence type="ECO:0000313" key="11">
    <source>
        <dbReference type="EMBL" id="MFC4901964.1"/>
    </source>
</evidence>
<feature type="transmembrane region" description="Helical" evidence="9">
    <location>
        <begin position="166"/>
        <end position="190"/>
    </location>
</feature>
<keyword evidence="12" id="KW-1185">Reference proteome</keyword>
<evidence type="ECO:0000256" key="6">
    <source>
        <dbReference type="ARBA" id="ARBA00022989"/>
    </source>
</evidence>
<evidence type="ECO:0000256" key="3">
    <source>
        <dbReference type="ARBA" id="ARBA00022475"/>
    </source>
</evidence>
<dbReference type="InterPro" id="IPR051084">
    <property type="entry name" value="H+-coupled_symporters"/>
</dbReference>
<dbReference type="RefSeq" id="WP_277551267.1">
    <property type="nucleotide sequence ID" value="NZ_JARAMH010000008.1"/>
</dbReference>
<evidence type="ECO:0000259" key="10">
    <source>
        <dbReference type="PROSITE" id="PS50850"/>
    </source>
</evidence>
<evidence type="ECO:0000256" key="2">
    <source>
        <dbReference type="ARBA" id="ARBA00022448"/>
    </source>
</evidence>
<dbReference type="PROSITE" id="PS00217">
    <property type="entry name" value="SUGAR_TRANSPORT_2"/>
    <property type="match status" value="1"/>
</dbReference>
<feature type="transmembrane region" description="Helical" evidence="9">
    <location>
        <begin position="68"/>
        <end position="90"/>
    </location>
</feature>
<feature type="transmembrane region" description="Helical" evidence="9">
    <location>
        <begin position="389"/>
        <end position="409"/>
    </location>
</feature>
<feature type="transmembrane region" description="Helical" evidence="9">
    <location>
        <begin position="421"/>
        <end position="440"/>
    </location>
</feature>
<evidence type="ECO:0000256" key="1">
    <source>
        <dbReference type="ARBA" id="ARBA00004651"/>
    </source>
</evidence>
<protein>
    <submittedName>
        <fullName evidence="11">MFS transporter</fullName>
    </submittedName>
</protein>
<sequence length="452" mass="48147">MSQTNQAQAPATSSSASSATAETKSRRIKDLIAVNFGNTLEWYDWTIYSIFAPYFAVQFFQPDNPASALLATLAVFAVGFVTRPLGGILFGAYADRAGRRKALTVAMMLTALGSLVIAIAPTYASVGLLASVILLVARLLQGLAHGGEMGTSVTYLVERAPHGRRALFGSTSWVSVVLGTMLATITGLILTSTLSQAQVGEWGWRIAFGIGGTLGLYALYLRRRLTETDAFEEASQQTPTQRSDEHNAAPAGPKRGLLHHWRAMLIVFGLSAGGSVMFYTWLIYMPTYAQIQHGQDPSSALTASLIAQAFFLGAVLGAGWLGDRIGRKPLVIAFGVAFIVLTIPIYNLVDGSFGRLLLAMLASLTALALLFGVNGAVWAEVFPTKVRAAGVAGPLSFATAIFGGTAPYINAALGQAGHQDWFLYYLIGVAGITLVTGILMRETKNNTLIRET</sequence>
<evidence type="ECO:0000256" key="9">
    <source>
        <dbReference type="SAM" id="Phobius"/>
    </source>
</evidence>
<name>A0ABV9TEH6_9MICC</name>
<keyword evidence="4 9" id="KW-0812">Transmembrane</keyword>
<dbReference type="PANTHER" id="PTHR43528:SF1">
    <property type="entry name" value="ALPHA-KETOGLUTARATE PERMEASE"/>
    <property type="match status" value="1"/>
</dbReference>
<feature type="region of interest" description="Disordered" evidence="8">
    <location>
        <begin position="231"/>
        <end position="251"/>
    </location>
</feature>
<evidence type="ECO:0000256" key="8">
    <source>
        <dbReference type="SAM" id="MobiDB-lite"/>
    </source>
</evidence>
<dbReference type="Pfam" id="PF00083">
    <property type="entry name" value="Sugar_tr"/>
    <property type="match status" value="1"/>
</dbReference>
<reference evidence="12" key="1">
    <citation type="journal article" date="2019" name="Int. J. Syst. Evol. Microbiol.">
        <title>The Global Catalogue of Microorganisms (GCM) 10K type strain sequencing project: providing services to taxonomists for standard genome sequencing and annotation.</title>
        <authorList>
            <consortium name="The Broad Institute Genomics Platform"/>
            <consortium name="The Broad Institute Genome Sequencing Center for Infectious Disease"/>
            <person name="Wu L."/>
            <person name="Ma J."/>
        </authorList>
    </citation>
    <scope>NUCLEOTIDE SEQUENCE [LARGE SCALE GENOMIC DNA]</scope>
    <source>
        <strain evidence="12">CGMCC 4.6946</strain>
    </source>
</reference>
<evidence type="ECO:0000313" key="12">
    <source>
        <dbReference type="Proteomes" id="UP001595797"/>
    </source>
</evidence>
<keyword evidence="6 9" id="KW-1133">Transmembrane helix</keyword>